<protein>
    <submittedName>
        <fullName evidence="1">Uncharacterized protein</fullName>
    </submittedName>
</protein>
<evidence type="ECO:0000313" key="1">
    <source>
        <dbReference type="EMBL" id="POH32911.1"/>
    </source>
</evidence>
<dbReference type="RefSeq" id="WP_097524981.1">
    <property type="nucleotide sequence ID" value="NZ_LODU01000025.1"/>
</dbReference>
<dbReference type="Proteomes" id="UP000237511">
    <property type="component" value="Unassembled WGS sequence"/>
</dbReference>
<dbReference type="AlphaFoldDB" id="A0A2S3YPW8"/>
<proteinExistence type="predicted"/>
<organism evidence="1 2">
    <name type="scientific">Sinorhizobium americanum</name>
    <dbReference type="NCBI Taxonomy" id="194963"/>
    <lineage>
        <taxon>Bacteria</taxon>
        <taxon>Pseudomonadati</taxon>
        <taxon>Pseudomonadota</taxon>
        <taxon>Alphaproteobacteria</taxon>
        <taxon>Hyphomicrobiales</taxon>
        <taxon>Rhizobiaceae</taxon>
        <taxon>Sinorhizobium/Ensifer group</taxon>
        <taxon>Sinorhizobium</taxon>
    </lineage>
</organism>
<name>A0A2S3YPW8_9HYPH</name>
<dbReference type="EMBL" id="LODU01000025">
    <property type="protein sequence ID" value="POH32911.1"/>
    <property type="molecule type" value="Genomic_DNA"/>
</dbReference>
<accession>A0A2S3YPW8</accession>
<reference evidence="1 2" key="1">
    <citation type="journal article" date="2014" name="Syst. Appl. Microbiol.">
        <title>Microsymbionts of Phaseolus vulgaris in acid and alkaline soils of Mexico.</title>
        <authorList>
            <person name="Verastegui-Valdes M.M."/>
            <person name="Zhang Y.J."/>
            <person name="Rivera-Orduna F.N."/>
            <person name="Cheng H.P."/>
            <person name="Sui X.H."/>
            <person name="Wang E.T."/>
        </authorList>
    </citation>
    <scope>NUCLEOTIDE SEQUENCE [LARGE SCALE GENOMIC DNA]</scope>
    <source>
        <strain evidence="1 2">FG01</strain>
    </source>
</reference>
<comment type="caution">
    <text evidence="1">The sequence shown here is derived from an EMBL/GenBank/DDBJ whole genome shotgun (WGS) entry which is preliminary data.</text>
</comment>
<gene>
    <name evidence="1" type="ORF">ATY31_13580</name>
</gene>
<evidence type="ECO:0000313" key="2">
    <source>
        <dbReference type="Proteomes" id="UP000237511"/>
    </source>
</evidence>
<sequence length="164" mass="18118">MTSTMHGRMELNLVHAVVATEEPDAYELSINLTDVSGQTYDCEYLSRPDDSFGLNPIIRKWLADNPNFPIQPHTPPGVEQIRASMPSLSARQLRLGLIHAGISHTQVMAAIDTMPLGHEKDLALIEWEYATSFSRLNPLIAVVGPALGLTDIQIDAMWTVARDL</sequence>